<organism evidence="1 2">
    <name type="scientific">Romanomermis culicivorax</name>
    <name type="common">Nematode worm</name>
    <dbReference type="NCBI Taxonomy" id="13658"/>
    <lineage>
        <taxon>Eukaryota</taxon>
        <taxon>Metazoa</taxon>
        <taxon>Ecdysozoa</taxon>
        <taxon>Nematoda</taxon>
        <taxon>Enoplea</taxon>
        <taxon>Dorylaimia</taxon>
        <taxon>Mermithida</taxon>
        <taxon>Mermithoidea</taxon>
        <taxon>Mermithidae</taxon>
        <taxon>Romanomermis</taxon>
    </lineage>
</organism>
<dbReference type="WBParaSite" id="nRc.2.0.1.t29234-RA">
    <property type="protein sequence ID" value="nRc.2.0.1.t29234-RA"/>
    <property type="gene ID" value="nRc.2.0.1.g29234"/>
</dbReference>
<protein>
    <submittedName>
        <fullName evidence="2">Uncharacterized protein</fullName>
    </submittedName>
</protein>
<dbReference type="Proteomes" id="UP000887565">
    <property type="component" value="Unplaced"/>
</dbReference>
<name>A0A915JT43_ROMCU</name>
<dbReference type="AlphaFoldDB" id="A0A915JT43"/>
<evidence type="ECO:0000313" key="1">
    <source>
        <dbReference type="Proteomes" id="UP000887565"/>
    </source>
</evidence>
<reference evidence="2" key="1">
    <citation type="submission" date="2022-11" db="UniProtKB">
        <authorList>
            <consortium name="WormBaseParasite"/>
        </authorList>
    </citation>
    <scope>IDENTIFICATION</scope>
</reference>
<accession>A0A915JT43</accession>
<evidence type="ECO:0000313" key="2">
    <source>
        <dbReference type="WBParaSite" id="nRc.2.0.1.t29234-RA"/>
    </source>
</evidence>
<keyword evidence="1" id="KW-1185">Reference proteome</keyword>
<sequence length="73" mass="8447">MVVSTYKITKCKRLPKRCRTEMFDTVSVSPFLLQPMSALNAALWCRNLRRDKNIVALKSGKEYAKNRTRLADI</sequence>
<proteinExistence type="predicted"/>